<accession>A0A6C0KN74</accession>
<organism evidence="1">
    <name type="scientific">viral metagenome</name>
    <dbReference type="NCBI Taxonomy" id="1070528"/>
    <lineage>
        <taxon>unclassified sequences</taxon>
        <taxon>metagenomes</taxon>
        <taxon>organismal metagenomes</taxon>
    </lineage>
</organism>
<protein>
    <submittedName>
        <fullName evidence="1">Uncharacterized protein</fullName>
    </submittedName>
</protein>
<dbReference type="EMBL" id="MN740918">
    <property type="protein sequence ID" value="QHU17814.1"/>
    <property type="molecule type" value="Genomic_DNA"/>
</dbReference>
<proteinExistence type="predicted"/>
<sequence>MRIMYIVHFVMFYLVESVYPGKKWLTICNNSKKWAENKTLSLKTYLQDNLDVLYL</sequence>
<reference evidence="1" key="1">
    <citation type="journal article" date="2020" name="Nature">
        <title>Giant virus diversity and host interactions through global metagenomics.</title>
        <authorList>
            <person name="Schulz F."/>
            <person name="Roux S."/>
            <person name="Paez-Espino D."/>
            <person name="Jungbluth S."/>
            <person name="Walsh D.A."/>
            <person name="Denef V.J."/>
            <person name="McMahon K.D."/>
            <person name="Konstantinidis K.T."/>
            <person name="Eloe-Fadrosh E.A."/>
            <person name="Kyrpides N.C."/>
            <person name="Woyke T."/>
        </authorList>
    </citation>
    <scope>NUCLEOTIDE SEQUENCE</scope>
    <source>
        <strain evidence="1">GVMAG-S-3300012919-55</strain>
    </source>
</reference>
<evidence type="ECO:0000313" key="1">
    <source>
        <dbReference type="EMBL" id="QHU17814.1"/>
    </source>
</evidence>
<name>A0A6C0KN74_9ZZZZ</name>
<dbReference type="AlphaFoldDB" id="A0A6C0KN74"/>